<keyword evidence="7" id="KW-0067">ATP-binding</keyword>
<accession>A0A0A1ZJZ4</accession>
<dbReference type="EMBL" id="JNAH01000003">
    <property type="protein sequence ID" value="KGF88523.1"/>
    <property type="molecule type" value="Genomic_DNA"/>
</dbReference>
<feature type="domain" description="7,8-dihydro-6-hydroxymethylpterin-pyrophosphokinase" evidence="9">
    <location>
        <begin position="66"/>
        <end position="175"/>
    </location>
</feature>
<comment type="catalytic activity">
    <reaction evidence="1">
        <text>6-hydroxymethyl-7,8-dihydropterin + ATP = (7,8-dihydropterin-6-yl)methyl diphosphate + AMP + H(+)</text>
        <dbReference type="Rhea" id="RHEA:11412"/>
        <dbReference type="ChEBI" id="CHEBI:15378"/>
        <dbReference type="ChEBI" id="CHEBI:30616"/>
        <dbReference type="ChEBI" id="CHEBI:44841"/>
        <dbReference type="ChEBI" id="CHEBI:72950"/>
        <dbReference type="ChEBI" id="CHEBI:456215"/>
        <dbReference type="EC" id="2.7.6.3"/>
    </reaction>
</comment>
<dbReference type="STRING" id="59925.EU91_0456"/>
<dbReference type="PANTHER" id="PTHR43071:SF1">
    <property type="entry name" value="2-AMINO-4-HYDROXY-6-HYDROXYMETHYLDIHYDROPTERIDINE PYROPHOSPHOKINASE"/>
    <property type="match status" value="1"/>
</dbReference>
<dbReference type="CDD" id="cd00483">
    <property type="entry name" value="HPPK"/>
    <property type="match status" value="1"/>
</dbReference>
<keyword evidence="8" id="KW-0289">Folate biosynthesis</keyword>
<dbReference type="EC" id="2.7.6.3" evidence="3"/>
<dbReference type="AlphaFoldDB" id="A0A0A1ZJZ4"/>
<protein>
    <recommendedName>
        <fullName evidence="3">2-amino-4-hydroxy-6-hydroxymethyldihydropteridine diphosphokinase</fullName>
        <ecNumber evidence="3">2.7.6.3</ecNumber>
    </recommendedName>
</protein>
<evidence type="ECO:0000256" key="2">
    <source>
        <dbReference type="ARBA" id="ARBA00005051"/>
    </source>
</evidence>
<dbReference type="GO" id="GO:0046654">
    <property type="term" value="P:tetrahydrofolate biosynthetic process"/>
    <property type="evidence" value="ECO:0007669"/>
    <property type="project" value="UniProtKB-UniPathway"/>
</dbReference>
<gene>
    <name evidence="10" type="ORF">EU91_0456</name>
</gene>
<dbReference type="eggNOG" id="COG0801">
    <property type="taxonomic scope" value="Bacteria"/>
</dbReference>
<keyword evidence="5" id="KW-0547">Nucleotide-binding</keyword>
<dbReference type="Gene3D" id="3.30.70.560">
    <property type="entry name" value="7,8-Dihydro-6-hydroxymethylpterin-pyrophosphokinase HPPK"/>
    <property type="match status" value="1"/>
</dbReference>
<evidence type="ECO:0000256" key="4">
    <source>
        <dbReference type="ARBA" id="ARBA00022679"/>
    </source>
</evidence>
<evidence type="ECO:0000313" key="10">
    <source>
        <dbReference type="EMBL" id="KGF88523.1"/>
    </source>
</evidence>
<name>A0A0A1ZJZ4_PROMR</name>
<dbReference type="UniPathway" id="UPA00077">
    <property type="reaction ID" value="UER00155"/>
</dbReference>
<evidence type="ECO:0000256" key="3">
    <source>
        <dbReference type="ARBA" id="ARBA00013253"/>
    </source>
</evidence>
<dbReference type="GO" id="GO:0046656">
    <property type="term" value="P:folic acid biosynthetic process"/>
    <property type="evidence" value="ECO:0007669"/>
    <property type="project" value="UniProtKB-KW"/>
</dbReference>
<organism evidence="10 11">
    <name type="scientific">Prochlorococcus marinus str. GP2</name>
    <dbReference type="NCBI Taxonomy" id="59925"/>
    <lineage>
        <taxon>Bacteria</taxon>
        <taxon>Bacillati</taxon>
        <taxon>Cyanobacteriota</taxon>
        <taxon>Cyanophyceae</taxon>
        <taxon>Synechococcales</taxon>
        <taxon>Prochlorococcaceae</taxon>
        <taxon>Prochlorococcus</taxon>
    </lineage>
</organism>
<evidence type="ECO:0000256" key="8">
    <source>
        <dbReference type="ARBA" id="ARBA00022909"/>
    </source>
</evidence>
<dbReference type="GO" id="GO:0005524">
    <property type="term" value="F:ATP binding"/>
    <property type="evidence" value="ECO:0007669"/>
    <property type="project" value="UniProtKB-KW"/>
</dbReference>
<dbReference type="GO" id="GO:0016301">
    <property type="term" value="F:kinase activity"/>
    <property type="evidence" value="ECO:0007669"/>
    <property type="project" value="UniProtKB-KW"/>
</dbReference>
<dbReference type="Pfam" id="PF01288">
    <property type="entry name" value="HPPK"/>
    <property type="match status" value="1"/>
</dbReference>
<dbReference type="GO" id="GO:0003848">
    <property type="term" value="F:2-amino-4-hydroxy-6-hydroxymethyldihydropteridine diphosphokinase activity"/>
    <property type="evidence" value="ECO:0007669"/>
    <property type="project" value="UniProtKB-EC"/>
</dbReference>
<evidence type="ECO:0000256" key="1">
    <source>
        <dbReference type="ARBA" id="ARBA00000198"/>
    </source>
</evidence>
<evidence type="ECO:0000256" key="6">
    <source>
        <dbReference type="ARBA" id="ARBA00022777"/>
    </source>
</evidence>
<evidence type="ECO:0000256" key="7">
    <source>
        <dbReference type="ARBA" id="ARBA00022840"/>
    </source>
</evidence>
<dbReference type="Proteomes" id="UP000030598">
    <property type="component" value="Unassembled WGS sequence"/>
</dbReference>
<dbReference type="NCBIfam" id="TIGR01498">
    <property type="entry name" value="folK"/>
    <property type="match status" value="1"/>
</dbReference>
<keyword evidence="6 10" id="KW-0418">Kinase</keyword>
<dbReference type="SUPFAM" id="SSF55083">
    <property type="entry name" value="6-hydroxymethyl-7,8-dihydropterin pyrophosphokinase, HPPK"/>
    <property type="match status" value="1"/>
</dbReference>
<sequence>MFFVVELSNLNIKNGLCISLGANIDSKFGSPLESLLICKPKIEEIINEWGDSSNEKKEEKSKFHANFFWSSIYETLPHGVDNEQPNYLNTLLLIKSNSFPKPSNKNAKLLLKELKKLERFFGREETPKGKKWLSRCLDLDILWWEDFHTFDEELTLPHPRFMNRNFVITPLSEILSRSQKITKFDEPKWSI</sequence>
<dbReference type="InterPro" id="IPR000550">
    <property type="entry name" value="Hppk"/>
</dbReference>
<evidence type="ECO:0000259" key="9">
    <source>
        <dbReference type="Pfam" id="PF01288"/>
    </source>
</evidence>
<dbReference type="InterPro" id="IPR035907">
    <property type="entry name" value="Hppk_sf"/>
</dbReference>
<evidence type="ECO:0000256" key="5">
    <source>
        <dbReference type="ARBA" id="ARBA00022741"/>
    </source>
</evidence>
<comment type="caution">
    <text evidence="10">The sequence shown here is derived from an EMBL/GenBank/DDBJ whole genome shotgun (WGS) entry which is preliminary data.</text>
</comment>
<reference evidence="11" key="1">
    <citation type="journal article" date="2014" name="Sci. Data">
        <title>Genomes of diverse isolates of the marine cyanobacterium Prochlorococcus.</title>
        <authorList>
            <person name="Biller S."/>
            <person name="Berube P."/>
            <person name="Thompson J."/>
            <person name="Kelly L."/>
            <person name="Roggensack S."/>
            <person name="Awad L."/>
            <person name="Roache-Johnson K."/>
            <person name="Ding H."/>
            <person name="Giovannoni S.J."/>
            <person name="Moore L.R."/>
            <person name="Chisholm S.W."/>
        </authorList>
    </citation>
    <scope>NUCLEOTIDE SEQUENCE [LARGE SCALE GENOMIC DNA]</scope>
    <source>
        <strain evidence="11">GP2</strain>
    </source>
</reference>
<comment type="pathway">
    <text evidence="2">Cofactor biosynthesis; tetrahydrofolate biosynthesis; 2-amino-4-hydroxy-6-hydroxymethyl-7,8-dihydropteridine diphosphate from 7,8-dihydroneopterin triphosphate: step 4/4.</text>
</comment>
<dbReference type="PANTHER" id="PTHR43071">
    <property type="entry name" value="2-AMINO-4-HYDROXY-6-HYDROXYMETHYLDIHYDROPTERIDINE PYROPHOSPHOKINASE"/>
    <property type="match status" value="1"/>
</dbReference>
<evidence type="ECO:0000313" key="11">
    <source>
        <dbReference type="Proteomes" id="UP000030598"/>
    </source>
</evidence>
<keyword evidence="4 10" id="KW-0808">Transferase</keyword>
<proteinExistence type="predicted"/>